<dbReference type="SUPFAM" id="SSF52540">
    <property type="entry name" value="P-loop containing nucleoside triphosphate hydrolases"/>
    <property type="match status" value="1"/>
</dbReference>
<keyword evidence="3 10" id="KW-0378">Hydrolase</keyword>
<dbReference type="Gene3D" id="1.10.10.160">
    <property type="match status" value="1"/>
</dbReference>
<evidence type="ECO:0000259" key="12">
    <source>
        <dbReference type="PROSITE" id="PS51198"/>
    </source>
</evidence>
<dbReference type="GO" id="GO:0005524">
    <property type="term" value="F:ATP binding"/>
    <property type="evidence" value="ECO:0007669"/>
    <property type="project" value="UniProtKB-UniRule"/>
</dbReference>
<feature type="compositionally biased region" description="Low complexity" evidence="11">
    <location>
        <begin position="599"/>
        <end position="616"/>
    </location>
</feature>
<dbReference type="Gene3D" id="3.40.50.300">
    <property type="entry name" value="P-loop containing nucleotide triphosphate hydrolases"/>
    <property type="match status" value="3"/>
</dbReference>
<comment type="catalytic activity">
    <reaction evidence="7">
        <text>Couples ATP hydrolysis with the unwinding of duplex DNA by translocating in the 3'-5' direction.</text>
        <dbReference type="EC" id="5.6.2.4"/>
    </reaction>
</comment>
<feature type="binding site" evidence="10">
    <location>
        <begin position="33"/>
        <end position="40"/>
    </location>
    <ligand>
        <name>ATP</name>
        <dbReference type="ChEBI" id="CHEBI:30616"/>
    </ligand>
</feature>
<dbReference type="EMBL" id="WODA01000025">
    <property type="protein sequence ID" value="MUN08756.1"/>
    <property type="molecule type" value="Genomic_DNA"/>
</dbReference>
<reference evidence="14 15" key="1">
    <citation type="submission" date="2019-11" db="EMBL/GenBank/DDBJ databases">
        <title>Agromyces kandeliae sp. nov., isolated from mangrove soil.</title>
        <authorList>
            <person name="Wang R."/>
        </authorList>
    </citation>
    <scope>NUCLEOTIDE SEQUENCE [LARGE SCALE GENOMIC DNA]</scope>
    <source>
        <strain evidence="14 15">JCM 11431</strain>
    </source>
</reference>
<accession>A0A7C9LUU6</accession>
<evidence type="ECO:0000256" key="6">
    <source>
        <dbReference type="ARBA" id="ARBA00023235"/>
    </source>
</evidence>
<dbReference type="InterPro" id="IPR000212">
    <property type="entry name" value="DNA_helicase_UvrD/REP"/>
</dbReference>
<evidence type="ECO:0000256" key="5">
    <source>
        <dbReference type="ARBA" id="ARBA00022840"/>
    </source>
</evidence>
<comment type="catalytic activity">
    <reaction evidence="9">
        <text>ATP + H2O = ADP + phosphate + H(+)</text>
        <dbReference type="Rhea" id="RHEA:13065"/>
        <dbReference type="ChEBI" id="CHEBI:15377"/>
        <dbReference type="ChEBI" id="CHEBI:15378"/>
        <dbReference type="ChEBI" id="CHEBI:30616"/>
        <dbReference type="ChEBI" id="CHEBI:43474"/>
        <dbReference type="ChEBI" id="CHEBI:456216"/>
        <dbReference type="EC" id="5.6.2.4"/>
    </reaction>
</comment>
<sequence>MVDLMTGDPLLTALDDEQRVAAEALIGPVCVLAGAGTGKTRAITHRIAYGVASGSYDPARVMALTFTSRAAAELRTRLRALGAGTVAARTFHAAALAQLNHFWPIVVGGPAPRVLEFKGRLLGLAAERSRVKVDTATLRDVAAEIEWRKVGLVGMDDYRVRLASRGAPGTLTAEQMLALLEAYEELKDERRAMDFEDVLLATAGMIESEPVVALQVREAYRHFVVDEYQDVSPAQQHLLELWLGGRRDVCVVGDASQTIYSFAGASAEFLLGFERHYPDATIVRLERNYRSTPEIVEVANRLMRGRPGALRLAAAAPDAGDPATSVPDAAESALATAPGAGPAAALAAERVPHGPRPEVVEFPDELAEARGVATRVRQRIDAGVAPESIAVLLRVNSQSALFEQALGDVGVSVRVRGAQRFFDRPEVREAVHAIRAAALAIADEPLFKSVSDVLRSLGWTLEPPAGPGAVRDRWESLNAIARLVDDQPAGTTFRTFADDLRTRAETHHEPAVAAVTIATLHSAKGLEWDEVHLPGLAEGMLPIAYATGFEAIDEERRLLYVGITRARRRLSLSFSRWSSGRRAEREPSRFLRELDIRTPGASRPASAAGSPARARR</sequence>
<dbReference type="GO" id="GO:0003677">
    <property type="term" value="F:DNA binding"/>
    <property type="evidence" value="ECO:0007669"/>
    <property type="project" value="InterPro"/>
</dbReference>
<dbReference type="GO" id="GO:0005829">
    <property type="term" value="C:cytosol"/>
    <property type="evidence" value="ECO:0007669"/>
    <property type="project" value="TreeGrafter"/>
</dbReference>
<keyword evidence="4 10" id="KW-0347">Helicase</keyword>
<organism evidence="14 15">
    <name type="scientific">Agromyces luteolus</name>
    <dbReference type="NCBI Taxonomy" id="88373"/>
    <lineage>
        <taxon>Bacteria</taxon>
        <taxon>Bacillati</taxon>
        <taxon>Actinomycetota</taxon>
        <taxon>Actinomycetes</taxon>
        <taxon>Micrococcales</taxon>
        <taxon>Microbacteriaceae</taxon>
        <taxon>Agromyces</taxon>
    </lineage>
</organism>
<keyword evidence="6" id="KW-0413">Isomerase</keyword>
<gene>
    <name evidence="14" type="ORF">GLX25_16765</name>
</gene>
<evidence type="ECO:0000256" key="8">
    <source>
        <dbReference type="ARBA" id="ARBA00034808"/>
    </source>
</evidence>
<dbReference type="GO" id="GO:0016787">
    <property type="term" value="F:hydrolase activity"/>
    <property type="evidence" value="ECO:0007669"/>
    <property type="project" value="UniProtKB-UniRule"/>
</dbReference>
<evidence type="ECO:0000259" key="13">
    <source>
        <dbReference type="PROSITE" id="PS51217"/>
    </source>
</evidence>
<evidence type="ECO:0000256" key="11">
    <source>
        <dbReference type="SAM" id="MobiDB-lite"/>
    </source>
</evidence>
<comment type="similarity">
    <text evidence="1">Belongs to the helicase family. UvrD subfamily.</text>
</comment>
<dbReference type="InterPro" id="IPR014017">
    <property type="entry name" value="DNA_helicase_UvrD-like_C"/>
</dbReference>
<evidence type="ECO:0000256" key="9">
    <source>
        <dbReference type="ARBA" id="ARBA00048988"/>
    </source>
</evidence>
<keyword evidence="15" id="KW-1185">Reference proteome</keyword>
<keyword evidence="5 10" id="KW-0067">ATP-binding</keyword>
<name>A0A7C9LUU6_9MICO</name>
<dbReference type="AlphaFoldDB" id="A0A7C9LUU6"/>
<dbReference type="CDD" id="cd17932">
    <property type="entry name" value="DEXQc_UvrD"/>
    <property type="match status" value="1"/>
</dbReference>
<dbReference type="EC" id="5.6.2.4" evidence="8"/>
<dbReference type="PANTHER" id="PTHR11070:SF69">
    <property type="entry name" value="ATP-DEPENDENT DNA HELICASE UVRD2"/>
    <property type="match status" value="1"/>
</dbReference>
<evidence type="ECO:0000256" key="3">
    <source>
        <dbReference type="ARBA" id="ARBA00022801"/>
    </source>
</evidence>
<dbReference type="PROSITE" id="PS51217">
    <property type="entry name" value="UVRD_HELICASE_CTER"/>
    <property type="match status" value="1"/>
</dbReference>
<evidence type="ECO:0000313" key="14">
    <source>
        <dbReference type="EMBL" id="MUN08756.1"/>
    </source>
</evidence>
<feature type="domain" description="UvrD-like helicase ATP-binding" evidence="12">
    <location>
        <begin position="12"/>
        <end position="292"/>
    </location>
</feature>
<dbReference type="Proteomes" id="UP000480122">
    <property type="component" value="Unassembled WGS sequence"/>
</dbReference>
<evidence type="ECO:0000256" key="10">
    <source>
        <dbReference type="PROSITE-ProRule" id="PRU00560"/>
    </source>
</evidence>
<dbReference type="InterPro" id="IPR014016">
    <property type="entry name" value="UvrD-like_ATP-bd"/>
</dbReference>
<dbReference type="PROSITE" id="PS51198">
    <property type="entry name" value="UVRD_HELICASE_ATP_BIND"/>
    <property type="match status" value="1"/>
</dbReference>
<dbReference type="PANTHER" id="PTHR11070">
    <property type="entry name" value="UVRD / RECB / PCRA DNA HELICASE FAMILY MEMBER"/>
    <property type="match status" value="1"/>
</dbReference>
<evidence type="ECO:0000256" key="7">
    <source>
        <dbReference type="ARBA" id="ARBA00034617"/>
    </source>
</evidence>
<dbReference type="InterPro" id="IPR013986">
    <property type="entry name" value="DExx_box_DNA_helicase_dom_sf"/>
</dbReference>
<keyword evidence="2 10" id="KW-0547">Nucleotide-binding</keyword>
<proteinExistence type="inferred from homology"/>
<dbReference type="InterPro" id="IPR027417">
    <property type="entry name" value="P-loop_NTPase"/>
</dbReference>
<evidence type="ECO:0000256" key="1">
    <source>
        <dbReference type="ARBA" id="ARBA00009922"/>
    </source>
</evidence>
<evidence type="ECO:0000256" key="4">
    <source>
        <dbReference type="ARBA" id="ARBA00022806"/>
    </source>
</evidence>
<evidence type="ECO:0000256" key="2">
    <source>
        <dbReference type="ARBA" id="ARBA00022741"/>
    </source>
</evidence>
<dbReference type="GO" id="GO:0043138">
    <property type="term" value="F:3'-5' DNA helicase activity"/>
    <property type="evidence" value="ECO:0007669"/>
    <property type="project" value="UniProtKB-EC"/>
</dbReference>
<dbReference type="Pfam" id="PF00580">
    <property type="entry name" value="UvrD-helicase"/>
    <property type="match status" value="1"/>
</dbReference>
<dbReference type="Gene3D" id="1.10.486.10">
    <property type="entry name" value="PCRA, domain 4"/>
    <property type="match status" value="2"/>
</dbReference>
<dbReference type="Pfam" id="PF13361">
    <property type="entry name" value="UvrD_C"/>
    <property type="match status" value="2"/>
</dbReference>
<protein>
    <recommendedName>
        <fullName evidence="8">DNA 3'-5' helicase</fullName>
        <ecNumber evidence="8">5.6.2.4</ecNumber>
    </recommendedName>
</protein>
<comment type="caution">
    <text evidence="14">The sequence shown here is derived from an EMBL/GenBank/DDBJ whole genome shotgun (WGS) entry which is preliminary data.</text>
</comment>
<dbReference type="GO" id="GO:0000725">
    <property type="term" value="P:recombinational repair"/>
    <property type="evidence" value="ECO:0007669"/>
    <property type="project" value="TreeGrafter"/>
</dbReference>
<feature type="region of interest" description="Disordered" evidence="11">
    <location>
        <begin position="588"/>
        <end position="616"/>
    </location>
</feature>
<evidence type="ECO:0000313" key="15">
    <source>
        <dbReference type="Proteomes" id="UP000480122"/>
    </source>
</evidence>
<dbReference type="GO" id="GO:0033202">
    <property type="term" value="C:DNA helicase complex"/>
    <property type="evidence" value="ECO:0007669"/>
    <property type="project" value="TreeGrafter"/>
</dbReference>
<feature type="domain" description="UvrD-like helicase C-terminal" evidence="13">
    <location>
        <begin position="293"/>
        <end position="568"/>
    </location>
</feature>